<evidence type="ECO:0000256" key="1">
    <source>
        <dbReference type="SAM" id="MobiDB-lite"/>
    </source>
</evidence>
<dbReference type="Pfam" id="PF15718">
    <property type="entry name" value="MNR"/>
    <property type="match status" value="2"/>
</dbReference>
<evidence type="ECO:0000313" key="2">
    <source>
        <dbReference type="Ensembl" id="ENSNMLP00000021107.1"/>
    </source>
</evidence>
<feature type="compositionally biased region" description="Basic and acidic residues" evidence="1">
    <location>
        <begin position="703"/>
        <end position="712"/>
    </location>
</feature>
<proteinExistence type="predicted"/>
<evidence type="ECO:0000313" key="3">
    <source>
        <dbReference type="Proteomes" id="UP000694523"/>
    </source>
</evidence>
<sequence length="864" mass="97085">MAEEYLQSSPRTSHQKGWIVVNSNINDNRELSVSKTGTKLLFNEAVPTCTSNRATCVDPPTSIVIEKLLPVPEERNLPDSTKSSISFIALSEERLNAAVKLAKRDLRTRRLDSLNKSPQKHTQTTSLLETSDVELLQELGATPSKVKLKASSPKEQKAKPRGRFGRASYNRPLNREPGSQENSSLHNEILRLQNELEMCIQKVVEQTSKEQKSLEPLEPLEPDEQSKLNIRKEKQAARSASVIYALKHQVKELQENLQQEHFQKIKSTSLQRLAAAHRGALRALHGFIQQLSDSTHYTHPPNFKDLGQLIRQLCLCSAKVELNKGSAMPQSALSILQKLETLDSALCKQTMLKKMQVPTCPPPRESHRGANAFDHQAACKPKNAAKNIKGKKKASRKSKSVSYDLTYRRDVLRAGVERLAQQGVQRNKDVASLRDSNKAVHPEKVAPLIKAHNSILQPTVSSRLRVNQLPQRERSVPWIPTSPHSPPRQRPLKPKTRPEPRCLFPPEKSPQCPPKAKVANKAEPSLNSEKEQQAQDEAMRRVWLDKMTMQRLKELLQLSEEEKQGIHILRSEVMSPTRWAEGPEQKATEIIQPLQDQAHQFDASRNTTVPSLNNRLIEHVAQGCAESAEQLSEALLEDLLEDTVRAAWAVETDRQLEGNAQNWAQTSTLENMLLRMEEMQRDQEEVRRRVTSIIYSDPLSWNKSKDTGKDSGSRPCSPQPIRLTRPVLRQSPAAEIILEKPLETGVFMENSLTEAEVFEVRSMFPVSVQSSRGAVLSVPSRTLRSIRQYREDYEAYCRSVALKTTGGVTSWAIADSLAEELLAEALTVVAAEFQDVVEEYAEAVFTSEFLQPVQSPTPSAQTIT</sequence>
<dbReference type="GO" id="GO:0034451">
    <property type="term" value="C:centriolar satellite"/>
    <property type="evidence" value="ECO:0007669"/>
    <property type="project" value="TreeGrafter"/>
</dbReference>
<feature type="region of interest" description="Disordered" evidence="1">
    <location>
        <begin position="382"/>
        <end position="401"/>
    </location>
</feature>
<dbReference type="Ensembl" id="ENSNMLT00000023676.1">
    <property type="protein sequence ID" value="ENSNMLP00000021107.1"/>
    <property type="gene ID" value="ENSNMLG00000013746.1"/>
</dbReference>
<feature type="compositionally biased region" description="Basic residues" evidence="1">
    <location>
        <begin position="388"/>
        <end position="399"/>
    </location>
</feature>
<feature type="region of interest" description="Disordered" evidence="1">
    <location>
        <begin position="701"/>
        <end position="721"/>
    </location>
</feature>
<reference evidence="2" key="2">
    <citation type="submission" date="2025-09" db="UniProtKB">
        <authorList>
            <consortium name="Ensembl"/>
        </authorList>
    </citation>
    <scope>IDENTIFICATION</scope>
</reference>
<dbReference type="Proteomes" id="UP000694523">
    <property type="component" value="Unplaced"/>
</dbReference>
<protein>
    <submittedName>
        <fullName evidence="2">Si:dkey-243i1.1</fullName>
    </submittedName>
</protein>
<feature type="region of interest" description="Disordered" evidence="1">
    <location>
        <begin position="144"/>
        <end position="184"/>
    </location>
</feature>
<dbReference type="PANTHER" id="PTHR15732:SF4">
    <property type="entry name" value="PROTEIN MOONRAKER"/>
    <property type="match status" value="1"/>
</dbReference>
<keyword evidence="3" id="KW-1185">Reference proteome</keyword>
<dbReference type="GO" id="GO:0007099">
    <property type="term" value="P:centriole replication"/>
    <property type="evidence" value="ECO:0007669"/>
    <property type="project" value="InterPro"/>
</dbReference>
<dbReference type="PANTHER" id="PTHR15732">
    <property type="entry name" value="PROTEIN MOONRAKER"/>
    <property type="match status" value="1"/>
</dbReference>
<dbReference type="AlphaFoldDB" id="A0A8C6TG92"/>
<dbReference type="InterPro" id="IPR031447">
    <property type="entry name" value="MNR"/>
</dbReference>
<name>A0A8C6TG92_9GOBI</name>
<accession>A0A8C6TG92</accession>
<organism evidence="2 3">
    <name type="scientific">Neogobius melanostomus</name>
    <name type="common">round goby</name>
    <dbReference type="NCBI Taxonomy" id="47308"/>
    <lineage>
        <taxon>Eukaryota</taxon>
        <taxon>Metazoa</taxon>
        <taxon>Chordata</taxon>
        <taxon>Craniata</taxon>
        <taxon>Vertebrata</taxon>
        <taxon>Euteleostomi</taxon>
        <taxon>Actinopterygii</taxon>
        <taxon>Neopterygii</taxon>
        <taxon>Teleostei</taxon>
        <taxon>Neoteleostei</taxon>
        <taxon>Acanthomorphata</taxon>
        <taxon>Gobiaria</taxon>
        <taxon>Gobiiformes</taxon>
        <taxon>Gobioidei</taxon>
        <taxon>Gobiidae</taxon>
        <taxon>Benthophilinae</taxon>
        <taxon>Neogobiini</taxon>
        <taxon>Neogobius</taxon>
    </lineage>
</organism>
<feature type="region of interest" description="Disordered" evidence="1">
    <location>
        <begin position="466"/>
        <end position="534"/>
    </location>
</feature>
<reference evidence="2" key="1">
    <citation type="submission" date="2025-08" db="UniProtKB">
        <authorList>
            <consortium name="Ensembl"/>
        </authorList>
    </citation>
    <scope>IDENTIFICATION</scope>
</reference>
<dbReference type="GO" id="GO:0071539">
    <property type="term" value="P:protein localization to centrosome"/>
    <property type="evidence" value="ECO:0007669"/>
    <property type="project" value="TreeGrafter"/>
</dbReference>